<evidence type="ECO:0000313" key="4">
    <source>
        <dbReference type="Proteomes" id="UP000007953"/>
    </source>
</evidence>
<feature type="compositionally biased region" description="Basic residues" evidence="1">
    <location>
        <begin position="186"/>
        <end position="197"/>
    </location>
</feature>
<reference evidence="3 4" key="1">
    <citation type="journal article" date="2011" name="J. Bacteriol.">
        <title>Complete genome sequence of the plant pathogen Ralstonia solanacearum strain Po82.</title>
        <authorList>
            <person name="Xu J."/>
            <person name="Zheng H.J."/>
            <person name="Liu L."/>
            <person name="Pan Z.C."/>
            <person name="Prior P."/>
            <person name="Tang B."/>
            <person name="Xu J.S."/>
            <person name="Zhang H."/>
            <person name="Tian Q."/>
            <person name="Zhang L.Q."/>
            <person name="Feng J."/>
        </authorList>
    </citation>
    <scope>NUCLEOTIDE SEQUENCE [LARGE SCALE GENOMIC DNA]</scope>
    <source>
        <strain evidence="4">Po82</strain>
    </source>
</reference>
<feature type="domain" description="Spore coat protein U/FanG" evidence="2">
    <location>
        <begin position="737"/>
        <end position="872"/>
    </location>
</feature>
<feature type="compositionally biased region" description="Basic residues" evidence="1">
    <location>
        <begin position="383"/>
        <end position="398"/>
    </location>
</feature>
<feature type="compositionally biased region" description="Basic residues" evidence="1">
    <location>
        <begin position="43"/>
        <end position="61"/>
    </location>
</feature>
<organism evidence="3 4">
    <name type="scientific">Ralstonia solanacearum (strain Po82)</name>
    <dbReference type="NCBI Taxonomy" id="1031711"/>
    <lineage>
        <taxon>Bacteria</taxon>
        <taxon>Pseudomonadati</taxon>
        <taxon>Pseudomonadota</taxon>
        <taxon>Betaproteobacteria</taxon>
        <taxon>Burkholderiales</taxon>
        <taxon>Burkholderiaceae</taxon>
        <taxon>Ralstonia</taxon>
        <taxon>Ralstonia solanacearum species complex</taxon>
    </lineage>
</organism>
<feature type="region of interest" description="Disordered" evidence="1">
    <location>
        <begin position="266"/>
        <end position="310"/>
    </location>
</feature>
<feature type="compositionally biased region" description="Low complexity" evidence="1">
    <location>
        <begin position="467"/>
        <end position="482"/>
    </location>
</feature>
<feature type="compositionally biased region" description="Basic and acidic residues" evidence="1">
    <location>
        <begin position="399"/>
        <end position="408"/>
    </location>
</feature>
<feature type="compositionally biased region" description="Basic and acidic residues" evidence="1">
    <location>
        <begin position="20"/>
        <end position="30"/>
    </location>
</feature>
<feature type="domain" description="Spore coat protein U/FanG" evidence="2">
    <location>
        <begin position="576"/>
        <end position="709"/>
    </location>
</feature>
<protein>
    <submittedName>
        <fullName evidence="3">Lipoprotein</fullName>
    </submittedName>
</protein>
<evidence type="ECO:0000313" key="3">
    <source>
        <dbReference type="EMBL" id="AEG71091.1"/>
    </source>
</evidence>
<dbReference type="InterPro" id="IPR053167">
    <property type="entry name" value="Spore_coat_component"/>
</dbReference>
<feature type="compositionally biased region" description="Basic residues" evidence="1">
    <location>
        <begin position="168"/>
        <end position="177"/>
    </location>
</feature>
<gene>
    <name evidence="3" type="ordered locus">RSPO_m00452</name>
</gene>
<feature type="compositionally biased region" description="Basic and acidic residues" evidence="1">
    <location>
        <begin position="128"/>
        <end position="137"/>
    </location>
</feature>
<dbReference type="Proteomes" id="UP000007953">
    <property type="component" value="Plasmid megaplasmid"/>
</dbReference>
<keyword evidence="3" id="KW-0449">Lipoprotein</keyword>
<feature type="compositionally biased region" description="Basic residues" evidence="1">
    <location>
        <begin position="274"/>
        <end position="310"/>
    </location>
</feature>
<feature type="region of interest" description="Disordered" evidence="1">
    <location>
        <begin position="1"/>
        <end position="76"/>
    </location>
</feature>
<evidence type="ECO:0000259" key="2">
    <source>
        <dbReference type="Pfam" id="PF05229"/>
    </source>
</evidence>
<proteinExistence type="predicted"/>
<sequence length="875" mass="92741">MAAQFRPAPGPRHVSAAAAERQRGRADRGGSVRQQRAPVQRAGGRRALRAQHDAGHHRRRAGRDCRQGRARARRGDLGAAVYRHGAAGGRAVRLRRRSRLPAQSVRYALVRLRQKSGAQRVVAPWPERQPDAGEPRRGRARARQSRRRHARRPGAGRCGLGGGIDRAGRRRDRRARLARLPVPRARGQHRSAGHAHLRNVSGPGQHGRRAVLPLAAAGHGVETDRTHRQRRGQLYRLVGTGLGPFAHRFAVVCRAARAGSLAERQCVPGSGRPRGARRAAHAQRGAGPRHQRRRKHRQRPRPCRGHRQRGAHARLWRRCRLAAPVERVRRAASLAGAGQLPWPLRRRVCRRAGDRRSHRHCAGHDRLAGADGRCGAAGPPHQRCFRPGHHRRHGRRAGHLREPADGPHQRTGSPARARSRRLREQPRGDRPAGIAGQRAAGGKLHHRGAGRPLRRAGALSCGDLPRRAAAPGRRTGTAAAGRQPRHARADRCPLPDRLRRPRLHRCAGDRGHRACGRGGPALCGTRRVPRRCGSAADARPVALPTAGDGALTRLSLWRRLAAGVLVLLAQMPSGASAQSCSVASASLNFGSISPVQAGNTDTSTTLTVSCSGFLLQGSVARACLNLGVGSGDTGISPRVLSSGANQLQYNLYADSARSVVWGGRTTPATPAIQVDVSLGLLGIGSATVTVYGRVPSGQTTAPAGTYTQSFSSTAATVYALPNPGSTACSSITSNPTTFSLSTSATLVSDCLISATDLNFGTAGLLTSALTASSAVTLNCTKQAPWTLALSTGAGSGATFSNRLLTRSGGTQTVGYNLYTSSAHTTVWGDGTGSSSTVAGTGTGLAQSTTVFGRVPAQTTPQAGTYSDSIIVTVTY</sequence>
<dbReference type="AlphaFoldDB" id="F6G8K0"/>
<feature type="region of interest" description="Disordered" evidence="1">
    <location>
        <begin position="372"/>
        <end position="493"/>
    </location>
</feature>
<dbReference type="Pfam" id="PF05229">
    <property type="entry name" value="SCPU"/>
    <property type="match status" value="2"/>
</dbReference>
<feature type="compositionally biased region" description="Gly residues" evidence="1">
    <location>
        <begin position="156"/>
        <end position="165"/>
    </location>
</feature>
<keyword evidence="3" id="KW-0614">Plasmid</keyword>
<geneLocation type="plasmid" evidence="4"/>
<name>F6G8K0_RALS8</name>
<dbReference type="InterPro" id="IPR007893">
    <property type="entry name" value="Spore_coat_U/FanG"/>
</dbReference>
<dbReference type="PANTHER" id="PTHR37089">
    <property type="entry name" value="PROTEIN U-RELATED"/>
    <property type="match status" value="1"/>
</dbReference>
<dbReference type="KEGG" id="rsn:RSPO_m00452"/>
<feature type="region of interest" description="Disordered" evidence="1">
    <location>
        <begin position="116"/>
        <end position="206"/>
    </location>
</feature>
<accession>F6G8K0</accession>
<dbReference type="SMART" id="SM00972">
    <property type="entry name" value="SCPU"/>
    <property type="match status" value="2"/>
</dbReference>
<dbReference type="EMBL" id="CP002820">
    <property type="protein sequence ID" value="AEG71091.1"/>
    <property type="molecule type" value="Genomic_DNA"/>
</dbReference>
<dbReference type="PATRIC" id="fig|1031711.3.peg.3693"/>
<feature type="compositionally biased region" description="Basic residues" evidence="1">
    <location>
        <begin position="138"/>
        <end position="154"/>
    </location>
</feature>
<evidence type="ECO:0000256" key="1">
    <source>
        <dbReference type="SAM" id="MobiDB-lite"/>
    </source>
</evidence>
<feature type="compositionally biased region" description="Basic residues" evidence="1">
    <location>
        <begin position="443"/>
        <end position="454"/>
    </location>
</feature>
<dbReference type="HOGENOM" id="CLU_328418_0_0_4"/>